<dbReference type="SUPFAM" id="SSF50978">
    <property type="entry name" value="WD40 repeat-like"/>
    <property type="match status" value="1"/>
</dbReference>
<evidence type="ECO:0000256" key="2">
    <source>
        <dbReference type="ARBA" id="ARBA00022490"/>
    </source>
</evidence>
<reference evidence="6 7" key="1">
    <citation type="submission" date="2019-07" db="EMBL/GenBank/DDBJ databases">
        <title>Genomics analysis of Aphanomyces spp. identifies a new class of oomycete effector associated with host adaptation.</title>
        <authorList>
            <person name="Gaulin E."/>
        </authorList>
    </citation>
    <scope>NUCLEOTIDE SEQUENCE [LARGE SCALE GENOMIC DNA]</scope>
    <source>
        <strain evidence="6 7">ATCC 201684</strain>
    </source>
</reference>
<dbReference type="PROSITE" id="PS50082">
    <property type="entry name" value="WD_REPEATS_2"/>
    <property type="match status" value="1"/>
</dbReference>
<keyword evidence="4" id="KW-0853">WD repeat</keyword>
<dbReference type="Proteomes" id="UP000481153">
    <property type="component" value="Unassembled WGS sequence"/>
</dbReference>
<keyword evidence="7" id="KW-1185">Reference proteome</keyword>
<gene>
    <name evidence="6" type="ORF">Ae201684_001323</name>
</gene>
<comment type="similarity">
    <text evidence="3">Belongs to the WD repeat MORG1 family.</text>
</comment>
<sequence>MHTNWHSDESDGSSWMDEQGSEGRQSSVTSSFLRPKTPGDALAEAVQRIQLDLDLWQESYDGEITTGLEEAWAAIARQVDEVSKQVAAKAILPPPKPEPSLLTIPIMSQMSRRRNNSINSEAQAESDWAGLWYLLGNTDDDRNRRLGVNRGSSMPGDAYVLNQIWSCLDSRDFAAVAAVCTDWFRLVYHSKMGQRQWQHIASNRWRHIQDWDKNELVQLLCGSTHDWRKRFIALHSLSNNWITGKQTASVTSIQPPVLKCFQVVKPNQMLVAGDSRGWIRYLNVSGSDSSSQPAYQAHRYSIDAIATPQEDSNRVLTGSIDGSLSVHDILTGQLVGQLRPSHLDAISSLEMLDNERGLSASHDATVRLWDFRMGYPASVVFEDQARLVSVLGATASPDKTNLLAFYEDGACSVWDMRRAATPVQVFHSAGQYASSTWLSSSTCLAFESNGSYTVYKNLEPTQRFSRYFKSTPLGSFSIPIDSAAISFGVFTGDPSHAIEVYRSPDRLTSRPQCSYTLLSRAPLRCCAIDDSTALYGVDVLGQLCRWDFARG</sequence>
<dbReference type="InterPro" id="IPR001680">
    <property type="entry name" value="WD40_rpt"/>
</dbReference>
<feature type="repeat" description="WD" evidence="4">
    <location>
        <begin position="339"/>
        <end position="379"/>
    </location>
</feature>
<keyword evidence="2" id="KW-0963">Cytoplasm</keyword>
<protein>
    <submittedName>
        <fullName evidence="6">Uncharacterized protein</fullName>
    </submittedName>
</protein>
<dbReference type="SUPFAM" id="SSF81383">
    <property type="entry name" value="F-box domain"/>
    <property type="match status" value="1"/>
</dbReference>
<dbReference type="InterPro" id="IPR015943">
    <property type="entry name" value="WD40/YVTN_repeat-like_dom_sf"/>
</dbReference>
<feature type="compositionally biased region" description="Polar residues" evidence="5">
    <location>
        <begin position="22"/>
        <end position="32"/>
    </location>
</feature>
<dbReference type="InterPro" id="IPR051980">
    <property type="entry name" value="WD_repeat_MORG1"/>
</dbReference>
<evidence type="ECO:0000256" key="5">
    <source>
        <dbReference type="SAM" id="MobiDB-lite"/>
    </source>
</evidence>
<evidence type="ECO:0000256" key="4">
    <source>
        <dbReference type="PROSITE-ProRule" id="PRU00221"/>
    </source>
</evidence>
<dbReference type="GO" id="GO:0000398">
    <property type="term" value="P:mRNA splicing, via spliceosome"/>
    <property type="evidence" value="ECO:0007669"/>
    <property type="project" value="TreeGrafter"/>
</dbReference>
<evidence type="ECO:0000256" key="1">
    <source>
        <dbReference type="ARBA" id="ARBA00004496"/>
    </source>
</evidence>
<dbReference type="AlphaFoldDB" id="A0A6G0XUQ3"/>
<dbReference type="InterPro" id="IPR036322">
    <property type="entry name" value="WD40_repeat_dom_sf"/>
</dbReference>
<organism evidence="6 7">
    <name type="scientific">Aphanomyces euteiches</name>
    <dbReference type="NCBI Taxonomy" id="100861"/>
    <lineage>
        <taxon>Eukaryota</taxon>
        <taxon>Sar</taxon>
        <taxon>Stramenopiles</taxon>
        <taxon>Oomycota</taxon>
        <taxon>Saprolegniomycetes</taxon>
        <taxon>Saprolegniales</taxon>
        <taxon>Verrucalvaceae</taxon>
        <taxon>Aphanomyces</taxon>
    </lineage>
</organism>
<comment type="subcellular location">
    <subcellularLocation>
        <location evidence="1">Cytoplasm</location>
    </subcellularLocation>
</comment>
<feature type="region of interest" description="Disordered" evidence="5">
    <location>
        <begin position="1"/>
        <end position="36"/>
    </location>
</feature>
<dbReference type="InterPro" id="IPR036047">
    <property type="entry name" value="F-box-like_dom_sf"/>
</dbReference>
<evidence type="ECO:0000313" key="7">
    <source>
        <dbReference type="Proteomes" id="UP000481153"/>
    </source>
</evidence>
<dbReference type="GO" id="GO:0005737">
    <property type="term" value="C:cytoplasm"/>
    <property type="evidence" value="ECO:0007669"/>
    <property type="project" value="UniProtKB-SubCell"/>
</dbReference>
<comment type="caution">
    <text evidence="6">The sequence shown here is derived from an EMBL/GenBank/DDBJ whole genome shotgun (WGS) entry which is preliminary data.</text>
</comment>
<dbReference type="PANTHER" id="PTHR22842:SF3">
    <property type="entry name" value="WD REPEAT DOMAIN-CONTAINING PROTEIN 83"/>
    <property type="match status" value="1"/>
</dbReference>
<proteinExistence type="inferred from homology"/>
<dbReference type="GO" id="GO:0071013">
    <property type="term" value="C:catalytic step 2 spliceosome"/>
    <property type="evidence" value="ECO:0007669"/>
    <property type="project" value="TreeGrafter"/>
</dbReference>
<dbReference type="SMART" id="SM00320">
    <property type="entry name" value="WD40"/>
    <property type="match status" value="4"/>
</dbReference>
<dbReference type="PANTHER" id="PTHR22842">
    <property type="entry name" value="WD40 REPEAT PROTEIN"/>
    <property type="match status" value="1"/>
</dbReference>
<name>A0A6G0XUQ3_9STRA</name>
<dbReference type="EMBL" id="VJMJ01000010">
    <property type="protein sequence ID" value="KAF0744183.1"/>
    <property type="molecule type" value="Genomic_DNA"/>
</dbReference>
<dbReference type="VEuPathDB" id="FungiDB:AeMF1_016878"/>
<evidence type="ECO:0000256" key="3">
    <source>
        <dbReference type="ARBA" id="ARBA00038145"/>
    </source>
</evidence>
<accession>A0A6G0XUQ3</accession>
<evidence type="ECO:0000313" key="6">
    <source>
        <dbReference type="EMBL" id="KAF0744183.1"/>
    </source>
</evidence>
<dbReference type="Pfam" id="PF00400">
    <property type="entry name" value="WD40"/>
    <property type="match status" value="1"/>
</dbReference>
<dbReference type="Gene3D" id="2.130.10.10">
    <property type="entry name" value="YVTN repeat-like/Quinoprotein amine dehydrogenase"/>
    <property type="match status" value="1"/>
</dbReference>